<protein>
    <submittedName>
        <fullName evidence="2">Uncharacterized protein</fullName>
    </submittedName>
</protein>
<feature type="region of interest" description="Disordered" evidence="1">
    <location>
        <begin position="46"/>
        <end position="72"/>
    </location>
</feature>
<evidence type="ECO:0000256" key="1">
    <source>
        <dbReference type="SAM" id="MobiDB-lite"/>
    </source>
</evidence>
<accession>A0A0A9PBC7</accession>
<reference evidence="2" key="1">
    <citation type="submission" date="2014-09" db="EMBL/GenBank/DDBJ databases">
        <authorList>
            <person name="Magalhaes I.L.F."/>
            <person name="Oliveira U."/>
            <person name="Santos F.R."/>
            <person name="Vidigal T.H.D.A."/>
            <person name="Brescovit A.D."/>
            <person name="Santos A.J."/>
        </authorList>
    </citation>
    <scope>NUCLEOTIDE SEQUENCE</scope>
    <source>
        <tissue evidence="2">Shoot tissue taken approximately 20 cm above the soil surface</tissue>
    </source>
</reference>
<dbReference type="AlphaFoldDB" id="A0A0A9PBC7"/>
<name>A0A0A9PBC7_ARUDO</name>
<feature type="compositionally biased region" description="Basic and acidic residues" evidence="1">
    <location>
        <begin position="61"/>
        <end position="72"/>
    </location>
</feature>
<proteinExistence type="predicted"/>
<reference evidence="2" key="2">
    <citation type="journal article" date="2015" name="Data Brief">
        <title>Shoot transcriptome of the giant reed, Arundo donax.</title>
        <authorList>
            <person name="Barrero R.A."/>
            <person name="Guerrero F.D."/>
            <person name="Moolhuijzen P."/>
            <person name="Goolsby J.A."/>
            <person name="Tidwell J."/>
            <person name="Bellgard S.E."/>
            <person name="Bellgard M.I."/>
        </authorList>
    </citation>
    <scope>NUCLEOTIDE SEQUENCE</scope>
    <source>
        <tissue evidence="2">Shoot tissue taken approximately 20 cm above the soil surface</tissue>
    </source>
</reference>
<organism evidence="2">
    <name type="scientific">Arundo donax</name>
    <name type="common">Giant reed</name>
    <name type="synonym">Donax arundinaceus</name>
    <dbReference type="NCBI Taxonomy" id="35708"/>
    <lineage>
        <taxon>Eukaryota</taxon>
        <taxon>Viridiplantae</taxon>
        <taxon>Streptophyta</taxon>
        <taxon>Embryophyta</taxon>
        <taxon>Tracheophyta</taxon>
        <taxon>Spermatophyta</taxon>
        <taxon>Magnoliopsida</taxon>
        <taxon>Liliopsida</taxon>
        <taxon>Poales</taxon>
        <taxon>Poaceae</taxon>
        <taxon>PACMAD clade</taxon>
        <taxon>Arundinoideae</taxon>
        <taxon>Arundineae</taxon>
        <taxon>Arundo</taxon>
    </lineage>
</organism>
<evidence type="ECO:0000313" key="2">
    <source>
        <dbReference type="EMBL" id="JAD93457.1"/>
    </source>
</evidence>
<sequence length="72" mass="7601">MPFESDKSSSIIRAERSLCAIGATSLNHLSATTLCGPELRFSSVGEKQSADPFVPTPLLCSDEREKGDGAST</sequence>
<dbReference type="EMBL" id="GBRH01204438">
    <property type="protein sequence ID" value="JAD93457.1"/>
    <property type="molecule type" value="Transcribed_RNA"/>
</dbReference>